<protein>
    <submittedName>
        <fullName evidence="2">Sugar ABC transporter substrate-binding protein</fullName>
    </submittedName>
</protein>
<dbReference type="InterPro" id="IPR006059">
    <property type="entry name" value="SBP"/>
</dbReference>
<dbReference type="SUPFAM" id="SSF53850">
    <property type="entry name" value="Periplasmic binding protein-like II"/>
    <property type="match status" value="1"/>
</dbReference>
<reference evidence="2" key="1">
    <citation type="submission" date="2022-10" db="EMBL/GenBank/DDBJ databases">
        <title>The complete genomes of actinobacterial strains from the NBC collection.</title>
        <authorList>
            <person name="Joergensen T.S."/>
            <person name="Alvarez Arevalo M."/>
            <person name="Sterndorff E.B."/>
            <person name="Faurdal D."/>
            <person name="Vuksanovic O."/>
            <person name="Mourched A.-S."/>
            <person name="Charusanti P."/>
            <person name="Shaw S."/>
            <person name="Blin K."/>
            <person name="Weber T."/>
        </authorList>
    </citation>
    <scope>NUCLEOTIDE SEQUENCE</scope>
    <source>
        <strain evidence="2">NBC_00119</strain>
    </source>
</reference>
<dbReference type="PROSITE" id="PS51257">
    <property type="entry name" value="PROKAR_LIPOPROTEIN"/>
    <property type="match status" value="1"/>
</dbReference>
<dbReference type="EMBL" id="CP108195">
    <property type="protein sequence ID" value="WTS11278.1"/>
    <property type="molecule type" value="Genomic_DNA"/>
</dbReference>
<name>A0AAU1U022_9ACTN</name>
<dbReference type="CDD" id="cd13585">
    <property type="entry name" value="PBP2_TMBP_like"/>
    <property type="match status" value="1"/>
</dbReference>
<gene>
    <name evidence="2" type="ORF">OHU69_09445</name>
</gene>
<dbReference type="Pfam" id="PF01547">
    <property type="entry name" value="SBP_bac_1"/>
    <property type="match status" value="1"/>
</dbReference>
<proteinExistence type="predicted"/>
<accession>A0AAU1U022</accession>
<dbReference type="PANTHER" id="PTHR43649:SF12">
    <property type="entry name" value="DIACETYLCHITOBIOSE BINDING PROTEIN DASA"/>
    <property type="match status" value="1"/>
</dbReference>
<dbReference type="AlphaFoldDB" id="A0AAU1U022"/>
<dbReference type="InterPro" id="IPR006311">
    <property type="entry name" value="TAT_signal"/>
</dbReference>
<evidence type="ECO:0000256" key="1">
    <source>
        <dbReference type="SAM" id="SignalP"/>
    </source>
</evidence>
<feature type="chain" id="PRO_5043367549" evidence="1">
    <location>
        <begin position="24"/>
        <end position="442"/>
    </location>
</feature>
<feature type="signal peptide" evidence="1">
    <location>
        <begin position="1"/>
        <end position="23"/>
    </location>
</feature>
<organism evidence="2">
    <name type="scientific">Streptomyces sp. NBC_00119</name>
    <dbReference type="NCBI Taxonomy" id="2975659"/>
    <lineage>
        <taxon>Bacteria</taxon>
        <taxon>Bacillati</taxon>
        <taxon>Actinomycetota</taxon>
        <taxon>Actinomycetes</taxon>
        <taxon>Kitasatosporales</taxon>
        <taxon>Streptomycetaceae</taxon>
        <taxon>Streptomyces</taxon>
    </lineage>
</organism>
<evidence type="ECO:0000313" key="2">
    <source>
        <dbReference type="EMBL" id="WTS11278.1"/>
    </source>
</evidence>
<dbReference type="Gene3D" id="3.40.190.10">
    <property type="entry name" value="Periplasmic binding protein-like II"/>
    <property type="match status" value="2"/>
</dbReference>
<keyword evidence="1" id="KW-0732">Signal</keyword>
<dbReference type="PROSITE" id="PS51318">
    <property type="entry name" value="TAT"/>
    <property type="match status" value="1"/>
</dbReference>
<dbReference type="InterPro" id="IPR050490">
    <property type="entry name" value="Bact_solute-bd_prot1"/>
</dbReference>
<dbReference type="PANTHER" id="PTHR43649">
    <property type="entry name" value="ARABINOSE-BINDING PROTEIN-RELATED"/>
    <property type="match status" value="1"/>
</dbReference>
<sequence>MSTSSRLLSRRSFGRLAAGIAGAAGTGALGACSPRAGKPSAGAPLRIMAINHVWSQAIKRRTKEFEERIGRRVSLTLLTADQLTSSYNVKLNASGTDVDVMMVRALQDQLLFAHNDWLADLTDRVEGDSEFAWTDFQKAPREVSLTAGKVLSVPVVTERPTLYYRKDLVQDAGGPPRTLDALMSTAMELTRRKRGFYGYVGRGQRNGAVSQWSSFLYSHGGDFVIDGKSGIGSPQALAAYEYYGNLLGKAGPPGATNMSLEQAMPIFAQGKAAFYIDADAIYSNFLDPKIASRTVRDTVGFAPFPAGPAGARPHNIASWSLGINKFSLLRDDAWQFIKWAAGPEMSAALQADGIPGARTSVWANSKTLRSFPPDLVEAMRLNAKRGLGYDRPRVLQVGRARDIVGRPLVAGILGESVRPVVRDADAEFADFLVRDNRHKESR</sequence>